<reference evidence="7" key="1">
    <citation type="submission" date="2025-08" db="UniProtKB">
        <authorList>
            <consortium name="RefSeq"/>
        </authorList>
    </citation>
    <scope>IDENTIFICATION</scope>
</reference>
<dbReference type="GeneID" id="113470005"/>
<dbReference type="GO" id="GO:0004591">
    <property type="term" value="F:oxoglutarate dehydrogenase (succinyl-transferring) activity"/>
    <property type="evidence" value="ECO:0007669"/>
    <property type="project" value="TreeGrafter"/>
</dbReference>
<comment type="similarity">
    <text evidence="2">Belongs to the alpha-ketoglutarate dehydrogenase family.</text>
</comment>
<evidence type="ECO:0000256" key="3">
    <source>
        <dbReference type="ARBA" id="ARBA00023002"/>
    </source>
</evidence>
<accession>A0A3Q0JB39</accession>
<dbReference type="STRING" id="121845.A0A3Q0JB39"/>
<keyword evidence="6" id="KW-1185">Reference proteome</keyword>
<evidence type="ECO:0000256" key="1">
    <source>
        <dbReference type="ARBA" id="ARBA00001964"/>
    </source>
</evidence>
<evidence type="ECO:0000259" key="5">
    <source>
        <dbReference type="Pfam" id="PF16870"/>
    </source>
</evidence>
<dbReference type="GO" id="GO:0045252">
    <property type="term" value="C:oxoglutarate dehydrogenase complex"/>
    <property type="evidence" value="ECO:0007669"/>
    <property type="project" value="TreeGrafter"/>
</dbReference>
<keyword evidence="4" id="KW-0786">Thiamine pyrophosphate</keyword>
<evidence type="ECO:0000256" key="2">
    <source>
        <dbReference type="ARBA" id="ARBA00006936"/>
    </source>
</evidence>
<protein>
    <submittedName>
        <fullName evidence="7">2-oxoglutarate dehydrogenase-like, mitochondrial</fullName>
    </submittedName>
</protein>
<feature type="domain" description="2-oxoglutarate dehydrogenase E1 component/KDG C-terminal" evidence="5">
    <location>
        <begin position="18"/>
        <end position="148"/>
    </location>
</feature>
<dbReference type="InterPro" id="IPR042179">
    <property type="entry name" value="KGD_C_sf"/>
</dbReference>
<gene>
    <name evidence="7" type="primary">LOC113470005</name>
</gene>
<evidence type="ECO:0000313" key="7">
    <source>
        <dbReference type="RefSeq" id="XP_026683930.1"/>
    </source>
</evidence>
<name>A0A3Q0JB39_DIACI</name>
<dbReference type="GO" id="GO:0030976">
    <property type="term" value="F:thiamine pyrophosphate binding"/>
    <property type="evidence" value="ECO:0007669"/>
    <property type="project" value="InterPro"/>
</dbReference>
<dbReference type="Gene3D" id="3.40.50.11610">
    <property type="entry name" value="Multifunctional 2-oxoglutarate metabolism enzyme, C-terminal domain"/>
    <property type="match status" value="1"/>
</dbReference>
<dbReference type="GO" id="GO:0006099">
    <property type="term" value="P:tricarboxylic acid cycle"/>
    <property type="evidence" value="ECO:0007669"/>
    <property type="project" value="TreeGrafter"/>
</dbReference>
<proteinExistence type="inferred from homology"/>
<dbReference type="PANTHER" id="PTHR23152">
    <property type="entry name" value="2-OXOGLUTARATE DEHYDROGENASE"/>
    <property type="match status" value="1"/>
</dbReference>
<dbReference type="FunFam" id="3.40.50.11610:FF:000003">
    <property type="entry name" value="2-oxoglutarate dehydrogenase, isoform X4"/>
    <property type="match status" value="1"/>
</dbReference>
<keyword evidence="3" id="KW-0560">Oxidoreductase</keyword>
<evidence type="ECO:0000313" key="6">
    <source>
        <dbReference type="Proteomes" id="UP000079169"/>
    </source>
</evidence>
<dbReference type="InterPro" id="IPR031717">
    <property type="entry name" value="ODO-1/KGD_C"/>
</dbReference>
<dbReference type="GO" id="GO:0005739">
    <property type="term" value="C:mitochondrion"/>
    <property type="evidence" value="ECO:0007669"/>
    <property type="project" value="TreeGrafter"/>
</dbReference>
<evidence type="ECO:0000256" key="4">
    <source>
        <dbReference type="ARBA" id="ARBA00023052"/>
    </source>
</evidence>
<dbReference type="KEGG" id="dci:113470005"/>
<dbReference type="InterPro" id="IPR011603">
    <property type="entry name" value="2oxoglutarate_DH_E1"/>
</dbReference>
<dbReference type="AlphaFoldDB" id="A0A3Q0JB39"/>
<dbReference type="Proteomes" id="UP000079169">
    <property type="component" value="Unplaced"/>
</dbReference>
<organism evidence="6 7">
    <name type="scientific">Diaphorina citri</name>
    <name type="common">Asian citrus psyllid</name>
    <dbReference type="NCBI Taxonomy" id="121845"/>
    <lineage>
        <taxon>Eukaryota</taxon>
        <taxon>Metazoa</taxon>
        <taxon>Ecdysozoa</taxon>
        <taxon>Arthropoda</taxon>
        <taxon>Hexapoda</taxon>
        <taxon>Insecta</taxon>
        <taxon>Pterygota</taxon>
        <taxon>Neoptera</taxon>
        <taxon>Paraneoptera</taxon>
        <taxon>Hemiptera</taxon>
        <taxon>Sternorrhyncha</taxon>
        <taxon>Psylloidea</taxon>
        <taxon>Psyllidae</taxon>
        <taxon>Diaphorininae</taxon>
        <taxon>Diaphorina</taxon>
    </lineage>
</organism>
<comment type="cofactor">
    <cofactor evidence="1">
        <name>thiamine diphosphate</name>
        <dbReference type="ChEBI" id="CHEBI:58937"/>
    </cofactor>
</comment>
<dbReference type="RefSeq" id="XP_026683930.1">
    <property type="nucleotide sequence ID" value="XM_026828129.1"/>
</dbReference>
<dbReference type="Pfam" id="PF16870">
    <property type="entry name" value="OxoGdeHyase_C"/>
    <property type="match status" value="1"/>
</dbReference>
<sequence>MATPFFGAESIRPCFSVCRVIPEEGAAAQNPSRVQKIVFCTGKVYYDIRKTREEKNLTDKIAIARVEQISPFPYDLIKAECEKYPNAKVTWAQEEHKNQGAWSYVHPRFHTALKGERELRYVGRPTAASPSTGSKMQHLKELKALLEDSTSI</sequence>
<dbReference type="PaxDb" id="121845-A0A3Q0JB39"/>
<dbReference type="PANTHER" id="PTHR23152:SF4">
    <property type="entry name" value="2-OXOADIPATE DEHYDROGENASE COMPLEX COMPONENT E1"/>
    <property type="match status" value="1"/>
</dbReference>